<keyword evidence="2 8" id="KW-0812">Transmembrane</keyword>
<evidence type="ECO:0000313" key="12">
    <source>
        <dbReference type="Proteomes" id="UP001530377"/>
    </source>
</evidence>
<feature type="region of interest" description="Disordered" evidence="7">
    <location>
        <begin position="57"/>
        <end position="86"/>
    </location>
</feature>
<keyword evidence="12" id="KW-1185">Reference proteome</keyword>
<dbReference type="InterPro" id="IPR006068">
    <property type="entry name" value="ATPase_P-typ_cation-transptr_C"/>
</dbReference>
<feature type="transmembrane region" description="Helical" evidence="8">
    <location>
        <begin position="434"/>
        <end position="453"/>
    </location>
</feature>
<evidence type="ECO:0000256" key="4">
    <source>
        <dbReference type="ARBA" id="ARBA00022840"/>
    </source>
</evidence>
<name>A0ABD3R0E1_9STRA</name>
<dbReference type="InterPro" id="IPR023298">
    <property type="entry name" value="ATPase_P-typ_TM_dom_sf"/>
</dbReference>
<feature type="domain" description="P-type ATPase A" evidence="9">
    <location>
        <begin position="263"/>
        <end position="413"/>
    </location>
</feature>
<dbReference type="InterPro" id="IPR023299">
    <property type="entry name" value="ATPase_P-typ_cyto_dom_N"/>
</dbReference>
<dbReference type="Pfam" id="PF00689">
    <property type="entry name" value="Cation_ATPase_C"/>
    <property type="match status" value="1"/>
</dbReference>
<dbReference type="PROSITE" id="PS00154">
    <property type="entry name" value="ATPASE_E1_E2"/>
    <property type="match status" value="1"/>
</dbReference>
<proteinExistence type="predicted"/>
<feature type="transmembrane region" description="Helical" evidence="8">
    <location>
        <begin position="465"/>
        <end position="489"/>
    </location>
</feature>
<reference evidence="11 12" key="1">
    <citation type="submission" date="2024-10" db="EMBL/GenBank/DDBJ databases">
        <title>Updated reference genomes for cyclostephanoid diatoms.</title>
        <authorList>
            <person name="Roberts W.R."/>
            <person name="Alverson A.J."/>
        </authorList>
    </citation>
    <scope>NUCLEOTIDE SEQUENCE [LARGE SCALE GENOMIC DNA]</scope>
    <source>
        <strain evidence="11 12">AJA228-03</strain>
    </source>
</reference>
<dbReference type="InterPro" id="IPR018303">
    <property type="entry name" value="ATPase_P-typ_P_site"/>
</dbReference>
<dbReference type="SUPFAM" id="SSF81665">
    <property type="entry name" value="Calcium ATPase, transmembrane domain M"/>
    <property type="match status" value="1"/>
</dbReference>
<keyword evidence="3" id="KW-0547">Nucleotide-binding</keyword>
<dbReference type="Pfam" id="PF00122">
    <property type="entry name" value="E1-E2_ATPase"/>
    <property type="match status" value="1"/>
</dbReference>
<dbReference type="EMBL" id="JALLPB020000914">
    <property type="protein sequence ID" value="KAL3806000.1"/>
    <property type="molecule type" value="Genomic_DNA"/>
</dbReference>
<dbReference type="InterPro" id="IPR036412">
    <property type="entry name" value="HAD-like_sf"/>
</dbReference>
<dbReference type="Gene3D" id="3.40.50.1000">
    <property type="entry name" value="HAD superfamily/HAD-like"/>
    <property type="match status" value="2"/>
</dbReference>
<evidence type="ECO:0000256" key="1">
    <source>
        <dbReference type="ARBA" id="ARBA00004141"/>
    </source>
</evidence>
<dbReference type="PRINTS" id="PR00119">
    <property type="entry name" value="CATATPASE"/>
</dbReference>
<evidence type="ECO:0000256" key="2">
    <source>
        <dbReference type="ARBA" id="ARBA00022692"/>
    </source>
</evidence>
<comment type="subcellular location">
    <subcellularLocation>
        <location evidence="1">Membrane</location>
        <topology evidence="1">Multi-pass membrane protein</topology>
    </subcellularLocation>
</comment>
<organism evidence="11 12">
    <name type="scientific">Cyclostephanos tholiformis</name>
    <dbReference type="NCBI Taxonomy" id="382380"/>
    <lineage>
        <taxon>Eukaryota</taxon>
        <taxon>Sar</taxon>
        <taxon>Stramenopiles</taxon>
        <taxon>Ochrophyta</taxon>
        <taxon>Bacillariophyta</taxon>
        <taxon>Coscinodiscophyceae</taxon>
        <taxon>Thalassiosirophycidae</taxon>
        <taxon>Stephanodiscales</taxon>
        <taxon>Stephanodiscaceae</taxon>
        <taxon>Cyclostephanos</taxon>
    </lineage>
</organism>
<evidence type="ECO:0000256" key="3">
    <source>
        <dbReference type="ARBA" id="ARBA00022741"/>
    </source>
</evidence>
<evidence type="ECO:0000259" key="10">
    <source>
        <dbReference type="Pfam" id="PF00689"/>
    </source>
</evidence>
<dbReference type="SUPFAM" id="SSF81653">
    <property type="entry name" value="Calcium ATPase, transduction domain A"/>
    <property type="match status" value="1"/>
</dbReference>
<dbReference type="Pfam" id="PF13246">
    <property type="entry name" value="Cation_ATPase"/>
    <property type="match status" value="2"/>
</dbReference>
<evidence type="ECO:0000259" key="9">
    <source>
        <dbReference type="Pfam" id="PF00122"/>
    </source>
</evidence>
<dbReference type="InterPro" id="IPR023214">
    <property type="entry name" value="HAD_sf"/>
</dbReference>
<evidence type="ECO:0000256" key="5">
    <source>
        <dbReference type="ARBA" id="ARBA00022989"/>
    </source>
</evidence>
<dbReference type="PANTHER" id="PTHR42861">
    <property type="entry name" value="CALCIUM-TRANSPORTING ATPASE"/>
    <property type="match status" value="1"/>
</dbReference>
<dbReference type="SUPFAM" id="SSF56784">
    <property type="entry name" value="HAD-like"/>
    <property type="match status" value="1"/>
</dbReference>
<dbReference type="AlphaFoldDB" id="A0ABD3R0E1"/>
<dbReference type="Gene3D" id="3.40.1110.10">
    <property type="entry name" value="Calcium-transporting ATPase, cytoplasmic domain N"/>
    <property type="match status" value="1"/>
</dbReference>
<dbReference type="SUPFAM" id="SSF81660">
    <property type="entry name" value="Metal cation-transporting ATPase, ATP-binding domain N"/>
    <property type="match status" value="1"/>
</dbReference>
<comment type="caution">
    <text evidence="11">The sequence shown here is derived from an EMBL/GenBank/DDBJ whole genome shotgun (WGS) entry which is preliminary data.</text>
</comment>
<protein>
    <recommendedName>
        <fullName evidence="13">P-type Ca(2+) transporter</fullName>
    </recommendedName>
</protein>
<evidence type="ECO:0000256" key="8">
    <source>
        <dbReference type="SAM" id="Phobius"/>
    </source>
</evidence>
<dbReference type="Proteomes" id="UP001530377">
    <property type="component" value="Unassembled WGS sequence"/>
</dbReference>
<keyword evidence="5 8" id="KW-1133">Transmembrane helix</keyword>
<dbReference type="InterPro" id="IPR059000">
    <property type="entry name" value="ATPase_P-type_domA"/>
</dbReference>
<sequence length="1004" mass="104673">MGGNDDNHHHYPYARNDECSWHPEEVARRLGALVPDADGRRAGGGGGGCGVVVVGGGGGGRGGRGPPPPGNRRGGSVGADFAGGPTNADTNLDANTCLLTRGRSTNEIRALRRAYGGNTLHGDRSDDVDVDVDGAASRPNWRRWTRWRGGGNNAFHSRCIASISPILRAFYDQLKEPLILMLLFSASISLCLGNGADALSIGMALVIVSLVAAIQEYRSERGESSSSSSSSSFLECFIPESFRLNWGGSVGFGFGFDPKLADLVPHTCTVLRDGRAHDHFPAKELVIGDLVILTTGDRVPADVRVIDCVELSVDESSLTGENGPVSKTGMAIPALGGGGGGGGDDGVDDVCDDNVSGGGGGSSPLSTAVLAVPPPITEQRNIVFMGTLVVAGRGRGLVVAVGERTEFGKVAKELGGVESRRSPLQIKIDELSRLLAYASTVGITIMALVGYLLGRPFLETVTVAVSLAVAAIPEGLPICVTVTLALGVLRMARHSAIVKKLPAVETLGCCTVIASDKTGTLTQNEMTARSIYTLAFPRLCFGLTGVGYDVRRSGGFLVRGASDDDLSRMDPASLSSTGGCKATSSNSIGRKVSDRSPEFEALLALFGTASICNNASVSTGDDDDDDAPPGGVHMGQPTEMALLVGSAKANVPDPRPMYHRLQEIPFSSDRKRMEVKCRPVGGRSAHTCTAFALSARKHSASGGDLIAPDGSLYFVKGMPESILGECQTYTAADGSALPLTEAGKSQALTQSRRMATCGLRVLAMAYGPSLGSLTFAGIVGLEDPPREGVIESVAHLERSGVQVIMVTGDSKETAVSIARRCGILGGGRGRSETIAAKNDTDASEGLLATIPLRSLNGDQLTGLKGKEKRGRGGGAADIGIAMGKGGTDVAKEAADVVLADDDFTTIVRAVAEGKGIFFNIRNFLSFQLSTSFAALMMESVATAFRLPSPLNAMQILWINIIMDGPPAQSLGVEPVDERILRAPPRKVTDPIVTRALLTRATMAT</sequence>
<feature type="compositionally biased region" description="Polar residues" evidence="7">
    <location>
        <begin position="573"/>
        <end position="588"/>
    </location>
</feature>
<keyword evidence="4" id="KW-0067">ATP-binding</keyword>
<keyword evidence="6 8" id="KW-0472">Membrane</keyword>
<feature type="region of interest" description="Disordered" evidence="7">
    <location>
        <begin position="568"/>
        <end position="592"/>
    </location>
</feature>
<dbReference type="GO" id="GO:0005524">
    <property type="term" value="F:ATP binding"/>
    <property type="evidence" value="ECO:0007669"/>
    <property type="project" value="UniProtKB-KW"/>
</dbReference>
<evidence type="ECO:0000256" key="7">
    <source>
        <dbReference type="SAM" id="MobiDB-lite"/>
    </source>
</evidence>
<evidence type="ECO:0000256" key="6">
    <source>
        <dbReference type="ARBA" id="ARBA00023136"/>
    </source>
</evidence>
<accession>A0ABD3R0E1</accession>
<dbReference type="InterPro" id="IPR001757">
    <property type="entry name" value="P_typ_ATPase"/>
</dbReference>
<evidence type="ECO:0000313" key="11">
    <source>
        <dbReference type="EMBL" id="KAL3806000.1"/>
    </source>
</evidence>
<dbReference type="InterPro" id="IPR008250">
    <property type="entry name" value="ATPase_P-typ_transduc_dom_A_sf"/>
</dbReference>
<gene>
    <name evidence="11" type="ORF">ACHAXA_006420</name>
</gene>
<dbReference type="GO" id="GO:0016020">
    <property type="term" value="C:membrane"/>
    <property type="evidence" value="ECO:0007669"/>
    <property type="project" value="UniProtKB-SubCell"/>
</dbReference>
<feature type="domain" description="Cation-transporting P-type ATPase C-terminal" evidence="10">
    <location>
        <begin position="947"/>
        <end position="1001"/>
    </location>
</feature>
<dbReference type="NCBIfam" id="TIGR01494">
    <property type="entry name" value="ATPase_P-type"/>
    <property type="match status" value="1"/>
</dbReference>
<evidence type="ECO:0008006" key="13">
    <source>
        <dbReference type="Google" id="ProtNLM"/>
    </source>
</evidence>
<dbReference type="Gene3D" id="1.20.1110.10">
    <property type="entry name" value="Calcium-transporting ATPase, transmembrane domain"/>
    <property type="match status" value="3"/>
</dbReference>
<dbReference type="Gene3D" id="2.70.150.10">
    <property type="entry name" value="Calcium-transporting ATPase, cytoplasmic transduction domain A"/>
    <property type="match status" value="2"/>
</dbReference>